<evidence type="ECO:0000256" key="7">
    <source>
        <dbReference type="SAM" id="Phobius"/>
    </source>
</evidence>
<dbReference type="PANTHER" id="PTHR30561:SF1">
    <property type="entry name" value="MULTIDRUG TRANSPORTER EMRE"/>
    <property type="match status" value="1"/>
</dbReference>
<evidence type="ECO:0000256" key="4">
    <source>
        <dbReference type="ARBA" id="ARBA00022692"/>
    </source>
</evidence>
<proteinExistence type="predicted"/>
<organism evidence="8">
    <name type="scientific">freshwater metagenome</name>
    <dbReference type="NCBI Taxonomy" id="449393"/>
    <lineage>
        <taxon>unclassified sequences</taxon>
        <taxon>metagenomes</taxon>
        <taxon>ecological metagenomes</taxon>
    </lineage>
</organism>
<dbReference type="GO" id="GO:0022857">
    <property type="term" value="F:transmembrane transporter activity"/>
    <property type="evidence" value="ECO:0007669"/>
    <property type="project" value="InterPro"/>
</dbReference>
<feature type="transmembrane region" description="Helical" evidence="7">
    <location>
        <begin position="88"/>
        <end position="107"/>
    </location>
</feature>
<dbReference type="PANTHER" id="PTHR30561">
    <property type="entry name" value="SMR FAMILY PROTON-DEPENDENT DRUG EFFLUX TRANSPORTER SUGE"/>
    <property type="match status" value="1"/>
</dbReference>
<feature type="transmembrane region" description="Helical" evidence="7">
    <location>
        <begin position="61"/>
        <end position="82"/>
    </location>
</feature>
<evidence type="ECO:0000256" key="6">
    <source>
        <dbReference type="ARBA" id="ARBA00023136"/>
    </source>
</evidence>
<keyword evidence="4 7" id="KW-0812">Transmembrane</keyword>
<evidence type="ECO:0000256" key="3">
    <source>
        <dbReference type="ARBA" id="ARBA00022475"/>
    </source>
</evidence>
<evidence type="ECO:0000256" key="1">
    <source>
        <dbReference type="ARBA" id="ARBA00004651"/>
    </source>
</evidence>
<accession>A0A6J7CZR5</accession>
<dbReference type="InterPro" id="IPR037185">
    <property type="entry name" value="EmrE-like"/>
</dbReference>
<gene>
    <name evidence="8" type="ORF">UFOPK3444_00309</name>
</gene>
<name>A0A6J7CZR5_9ZZZZ</name>
<sequence length="111" mass="11216">MGPWPLLGLAILAEVAATTALRASNDWTGGARIGAFAAVVIGYGVSFWLLTLVLKKMELGISYAVWAGVGTGLTAIVGILMFGEGVSLAKFACIGLIILGVAGLEVTGAHG</sequence>
<keyword evidence="6 7" id="KW-0472">Membrane</keyword>
<evidence type="ECO:0000256" key="5">
    <source>
        <dbReference type="ARBA" id="ARBA00022989"/>
    </source>
</evidence>
<dbReference type="InterPro" id="IPR000390">
    <property type="entry name" value="Small_drug/metabolite_transptr"/>
</dbReference>
<keyword evidence="5 7" id="KW-1133">Transmembrane helix</keyword>
<keyword evidence="2" id="KW-0813">Transport</keyword>
<dbReference type="AlphaFoldDB" id="A0A6J7CZR5"/>
<reference evidence="8" key="1">
    <citation type="submission" date="2020-05" db="EMBL/GenBank/DDBJ databases">
        <authorList>
            <person name="Chiriac C."/>
            <person name="Salcher M."/>
            <person name="Ghai R."/>
            <person name="Kavagutti S V."/>
        </authorList>
    </citation>
    <scope>NUCLEOTIDE SEQUENCE</scope>
</reference>
<evidence type="ECO:0000256" key="2">
    <source>
        <dbReference type="ARBA" id="ARBA00022448"/>
    </source>
</evidence>
<protein>
    <submittedName>
        <fullName evidence="8">Unannotated protein</fullName>
    </submittedName>
</protein>
<dbReference type="Gene3D" id="1.10.3730.20">
    <property type="match status" value="1"/>
</dbReference>
<dbReference type="Pfam" id="PF00893">
    <property type="entry name" value="Multi_Drug_Res"/>
    <property type="match status" value="1"/>
</dbReference>
<evidence type="ECO:0000313" key="8">
    <source>
        <dbReference type="EMBL" id="CAB4863421.1"/>
    </source>
</evidence>
<comment type="subcellular location">
    <subcellularLocation>
        <location evidence="1">Cell membrane</location>
        <topology evidence="1">Multi-pass membrane protein</topology>
    </subcellularLocation>
</comment>
<dbReference type="InterPro" id="IPR045324">
    <property type="entry name" value="Small_multidrug_res"/>
</dbReference>
<dbReference type="EMBL" id="CAFBLU010000003">
    <property type="protein sequence ID" value="CAB4863421.1"/>
    <property type="molecule type" value="Genomic_DNA"/>
</dbReference>
<feature type="transmembrane region" description="Helical" evidence="7">
    <location>
        <begin position="33"/>
        <end position="54"/>
    </location>
</feature>
<dbReference type="SUPFAM" id="SSF103481">
    <property type="entry name" value="Multidrug resistance efflux transporter EmrE"/>
    <property type="match status" value="1"/>
</dbReference>
<keyword evidence="3" id="KW-1003">Cell membrane</keyword>
<dbReference type="GO" id="GO:0005886">
    <property type="term" value="C:plasma membrane"/>
    <property type="evidence" value="ECO:0007669"/>
    <property type="project" value="UniProtKB-SubCell"/>
</dbReference>